<dbReference type="AlphaFoldDB" id="A0A0H2RLD0"/>
<dbReference type="STRING" id="27342.A0A0H2RLD0"/>
<organism evidence="2 3">
    <name type="scientific">Schizopora paradoxa</name>
    <dbReference type="NCBI Taxonomy" id="27342"/>
    <lineage>
        <taxon>Eukaryota</taxon>
        <taxon>Fungi</taxon>
        <taxon>Dikarya</taxon>
        <taxon>Basidiomycota</taxon>
        <taxon>Agaricomycotina</taxon>
        <taxon>Agaricomycetes</taxon>
        <taxon>Hymenochaetales</taxon>
        <taxon>Schizoporaceae</taxon>
        <taxon>Schizopora</taxon>
    </lineage>
</organism>
<dbReference type="Proteomes" id="UP000053477">
    <property type="component" value="Unassembled WGS sequence"/>
</dbReference>
<dbReference type="InParanoid" id="A0A0H2RLD0"/>
<proteinExistence type="predicted"/>
<evidence type="ECO:0000256" key="1">
    <source>
        <dbReference type="SAM" id="MobiDB-lite"/>
    </source>
</evidence>
<evidence type="ECO:0000313" key="2">
    <source>
        <dbReference type="EMBL" id="KLO05646.1"/>
    </source>
</evidence>
<dbReference type="OrthoDB" id="2322499at2759"/>
<evidence type="ECO:0008006" key="4">
    <source>
        <dbReference type="Google" id="ProtNLM"/>
    </source>
</evidence>
<keyword evidence="3" id="KW-1185">Reference proteome</keyword>
<gene>
    <name evidence="2" type="ORF">SCHPADRAFT_717682</name>
</gene>
<protein>
    <recommendedName>
        <fullName evidence="4">F-box domain-containing protein</fullName>
    </recommendedName>
</protein>
<feature type="region of interest" description="Disordered" evidence="1">
    <location>
        <begin position="1"/>
        <end position="53"/>
    </location>
</feature>
<reference evidence="2 3" key="1">
    <citation type="submission" date="2015-04" db="EMBL/GenBank/DDBJ databases">
        <title>Complete genome sequence of Schizopora paradoxa KUC8140, a cosmopolitan wood degrader in East Asia.</title>
        <authorList>
            <consortium name="DOE Joint Genome Institute"/>
            <person name="Min B."/>
            <person name="Park H."/>
            <person name="Jang Y."/>
            <person name="Kim J.-J."/>
            <person name="Kim K.H."/>
            <person name="Pangilinan J."/>
            <person name="Lipzen A."/>
            <person name="Riley R."/>
            <person name="Grigoriev I.V."/>
            <person name="Spatafora J.W."/>
            <person name="Choi I.-G."/>
        </authorList>
    </citation>
    <scope>NUCLEOTIDE SEQUENCE [LARGE SCALE GENOMIC DNA]</scope>
    <source>
        <strain evidence="2 3">KUC8140</strain>
    </source>
</reference>
<accession>A0A0H2RLD0</accession>
<sequence length="342" mass="39379">MAGEEKPSKGLDVVEHIHTDELDDGEARASKRKKGKGKTSVSRNEPSRKFRGNRGKLAPMLELPNEIFLIAQCVGPEALLQMSRASRVLRKVLVSKSSKWIWRASWSCSDIPEPPSYFCEPYYAALIFDKFCLRCESKKATKFDLACHIRFCSACYKTEVTTVKQTVSAGDELKKEKIACILPHFAQISAYEEPRSFAIWQESRNFLTFEFQVVLADYREAMKDSESLDKFLAERLCISNERVSFKRQISSWLDNLADQKRLTTCRIIRERRTMIHEKLSKLGYSQQEFFIHGSPKWSRLMRQPRPLTDKSKLLVVYSNYNLTSTAEKAGTHFVPSSKESYN</sequence>
<feature type="compositionally biased region" description="Basic and acidic residues" evidence="1">
    <location>
        <begin position="1"/>
        <end position="29"/>
    </location>
</feature>
<evidence type="ECO:0000313" key="3">
    <source>
        <dbReference type="Proteomes" id="UP000053477"/>
    </source>
</evidence>
<dbReference type="EMBL" id="KQ086281">
    <property type="protein sequence ID" value="KLO05646.1"/>
    <property type="molecule type" value="Genomic_DNA"/>
</dbReference>
<name>A0A0H2RLD0_9AGAM</name>